<comment type="caution">
    <text evidence="1">The sequence shown here is derived from an EMBL/GenBank/DDBJ whole genome shotgun (WGS) entry which is preliminary data.</text>
</comment>
<keyword evidence="2" id="KW-1185">Reference proteome</keyword>
<organism evidence="1 2">
    <name type="scientific">Novymonas esmeraldas</name>
    <dbReference type="NCBI Taxonomy" id="1808958"/>
    <lineage>
        <taxon>Eukaryota</taxon>
        <taxon>Discoba</taxon>
        <taxon>Euglenozoa</taxon>
        <taxon>Kinetoplastea</taxon>
        <taxon>Metakinetoplastina</taxon>
        <taxon>Trypanosomatida</taxon>
        <taxon>Trypanosomatidae</taxon>
        <taxon>Novymonas</taxon>
    </lineage>
</organism>
<name>A0AAW0ENQ1_9TRYP</name>
<protein>
    <submittedName>
        <fullName evidence="1">Uncharacterized protein</fullName>
    </submittedName>
</protein>
<dbReference type="EMBL" id="JAECZO010000051">
    <property type="protein sequence ID" value="KAK7195286.1"/>
    <property type="molecule type" value="Genomic_DNA"/>
</dbReference>
<evidence type="ECO:0000313" key="1">
    <source>
        <dbReference type="EMBL" id="KAK7195286.1"/>
    </source>
</evidence>
<sequence>MSRVLTVLLTYDDPECGGAADALVDHLERDTAVLEGHCQLSVKPIQVLQNGAHRDALYGSLQDLFQVKPQDIYVISFLKDCQPEEYRKVNELCSSVRPTPVQCQVLTHLANYNDVGLIIRNLVRLVMDEMTKGEAVRSSTEAPKSAA</sequence>
<proteinExistence type="predicted"/>
<dbReference type="AlphaFoldDB" id="A0AAW0ENQ1"/>
<gene>
    <name evidence="1" type="ORF">NESM_000454400</name>
</gene>
<accession>A0AAW0ENQ1</accession>
<evidence type="ECO:0000313" key="2">
    <source>
        <dbReference type="Proteomes" id="UP001430356"/>
    </source>
</evidence>
<reference evidence="1 2" key="1">
    <citation type="journal article" date="2021" name="MBio">
        <title>A New Model Trypanosomatid, Novymonas esmeraldas: Genomic Perception of Its 'Candidatus Pandoraea novymonadis' Endosymbiont.</title>
        <authorList>
            <person name="Zakharova A."/>
            <person name="Saura A."/>
            <person name="Butenko A."/>
            <person name="Podesvova L."/>
            <person name="Warmusova S."/>
            <person name="Kostygov A.Y."/>
            <person name="Nenarokova A."/>
            <person name="Lukes J."/>
            <person name="Opperdoes F.R."/>
            <person name="Yurchenko V."/>
        </authorList>
    </citation>
    <scope>NUCLEOTIDE SEQUENCE [LARGE SCALE GENOMIC DNA]</scope>
    <source>
        <strain evidence="1 2">E262AT.01</strain>
    </source>
</reference>
<dbReference type="Proteomes" id="UP001430356">
    <property type="component" value="Unassembled WGS sequence"/>
</dbReference>